<dbReference type="Gene3D" id="1.10.340.30">
    <property type="entry name" value="Hypothetical protein, domain 2"/>
    <property type="match status" value="1"/>
</dbReference>
<keyword evidence="17" id="KW-1185">Reference proteome</keyword>
<evidence type="ECO:0000256" key="5">
    <source>
        <dbReference type="ARBA" id="ARBA00022485"/>
    </source>
</evidence>
<dbReference type="Gene3D" id="3.90.79.10">
    <property type="entry name" value="Nucleoside Triphosphate Pyrophosphohydrolase"/>
    <property type="match status" value="1"/>
</dbReference>
<dbReference type="Pfam" id="PF00633">
    <property type="entry name" value="HHH"/>
    <property type="match status" value="1"/>
</dbReference>
<dbReference type="EMBL" id="JAUKTV010000006">
    <property type="protein sequence ID" value="KAK0736622.1"/>
    <property type="molecule type" value="Genomic_DNA"/>
</dbReference>
<feature type="compositionally biased region" description="Low complexity" evidence="14">
    <location>
        <begin position="102"/>
        <end position="111"/>
    </location>
</feature>
<comment type="cofactor">
    <cofactor evidence="13">
        <name>[4Fe-4S] cluster</name>
        <dbReference type="ChEBI" id="CHEBI:49883"/>
    </cofactor>
    <text evidence="13">Binds 1 [4Fe-4S] cluster.</text>
</comment>
<organism evidence="16 17">
    <name type="scientific">Apiosordaria backusii</name>
    <dbReference type="NCBI Taxonomy" id="314023"/>
    <lineage>
        <taxon>Eukaryota</taxon>
        <taxon>Fungi</taxon>
        <taxon>Dikarya</taxon>
        <taxon>Ascomycota</taxon>
        <taxon>Pezizomycotina</taxon>
        <taxon>Sordariomycetes</taxon>
        <taxon>Sordariomycetidae</taxon>
        <taxon>Sordariales</taxon>
        <taxon>Lasiosphaeriaceae</taxon>
        <taxon>Apiosordaria</taxon>
    </lineage>
</organism>
<keyword evidence="7 13" id="KW-0227">DNA damage</keyword>
<dbReference type="GO" id="GO:0051539">
    <property type="term" value="F:4 iron, 4 sulfur cluster binding"/>
    <property type="evidence" value="ECO:0007669"/>
    <property type="project" value="UniProtKB-UniRule"/>
</dbReference>
<dbReference type="InterPro" id="IPR044298">
    <property type="entry name" value="MIG/MutY"/>
</dbReference>
<gene>
    <name evidence="16" type="ORF">B0T21DRAFT_367262</name>
</gene>
<comment type="similarity">
    <text evidence="2 13">Belongs to the Nth/MutY family.</text>
</comment>
<dbReference type="GO" id="GO:0000701">
    <property type="term" value="F:purine-specific mismatch base pair DNA N-glycosylase activity"/>
    <property type="evidence" value="ECO:0007669"/>
    <property type="project" value="UniProtKB-EC"/>
</dbReference>
<evidence type="ECO:0000256" key="1">
    <source>
        <dbReference type="ARBA" id="ARBA00000843"/>
    </source>
</evidence>
<evidence type="ECO:0000256" key="2">
    <source>
        <dbReference type="ARBA" id="ARBA00008343"/>
    </source>
</evidence>
<dbReference type="GO" id="GO:0034039">
    <property type="term" value="F:8-oxo-7,8-dihydroguanine DNA N-glycosylase activity"/>
    <property type="evidence" value="ECO:0007669"/>
    <property type="project" value="TreeGrafter"/>
</dbReference>
<keyword evidence="6" id="KW-0479">Metal-binding</keyword>
<dbReference type="FunFam" id="1.10.340.30:FF:000002">
    <property type="entry name" value="Adenine DNA glycosylase"/>
    <property type="match status" value="1"/>
</dbReference>
<dbReference type="SUPFAM" id="SSF48150">
    <property type="entry name" value="DNA-glycosylase"/>
    <property type="match status" value="1"/>
</dbReference>
<evidence type="ECO:0000259" key="15">
    <source>
        <dbReference type="SMART" id="SM00478"/>
    </source>
</evidence>
<feature type="domain" description="HhH-GPD" evidence="15">
    <location>
        <begin position="211"/>
        <end position="375"/>
    </location>
</feature>
<dbReference type="InterPro" id="IPR003265">
    <property type="entry name" value="HhH-GPD_domain"/>
</dbReference>
<keyword evidence="5" id="KW-0004">4Fe-4S</keyword>
<evidence type="ECO:0000256" key="13">
    <source>
        <dbReference type="RuleBase" id="RU365096"/>
    </source>
</evidence>
<keyword evidence="10" id="KW-0411">Iron-sulfur</keyword>
<evidence type="ECO:0000256" key="6">
    <source>
        <dbReference type="ARBA" id="ARBA00022723"/>
    </source>
</evidence>
<dbReference type="Pfam" id="PF14815">
    <property type="entry name" value="NUDIX_4"/>
    <property type="match status" value="1"/>
</dbReference>
<evidence type="ECO:0000256" key="4">
    <source>
        <dbReference type="ARBA" id="ARBA00022023"/>
    </source>
</evidence>
<name>A0AA40BLX5_9PEZI</name>
<feature type="compositionally biased region" description="Low complexity" evidence="14">
    <location>
        <begin position="69"/>
        <end position="89"/>
    </location>
</feature>
<dbReference type="InterPro" id="IPR003651">
    <property type="entry name" value="Endonuclease3_FeS-loop_motif"/>
</dbReference>
<evidence type="ECO:0000256" key="7">
    <source>
        <dbReference type="ARBA" id="ARBA00022763"/>
    </source>
</evidence>
<dbReference type="Gene3D" id="1.10.1670.10">
    <property type="entry name" value="Helix-hairpin-Helix base-excision DNA repair enzymes (C-terminal)"/>
    <property type="match status" value="1"/>
</dbReference>
<dbReference type="GO" id="GO:0005634">
    <property type="term" value="C:nucleus"/>
    <property type="evidence" value="ECO:0007669"/>
    <property type="project" value="TreeGrafter"/>
</dbReference>
<evidence type="ECO:0000313" key="16">
    <source>
        <dbReference type="EMBL" id="KAK0736622.1"/>
    </source>
</evidence>
<comment type="catalytic activity">
    <reaction evidence="1 13">
        <text>Hydrolyzes free adenine bases from 7,8-dihydro-8-oxoguanine:adenine mismatched double-stranded DNA, leaving an apurinic site.</text>
        <dbReference type="EC" id="3.2.2.31"/>
    </reaction>
</comment>
<evidence type="ECO:0000256" key="12">
    <source>
        <dbReference type="ARBA" id="ARBA00023295"/>
    </source>
</evidence>
<keyword evidence="12 13" id="KW-0326">Glycosidase</keyword>
<dbReference type="Proteomes" id="UP001172159">
    <property type="component" value="Unassembled WGS sequence"/>
</dbReference>
<keyword evidence="11" id="KW-0234">DNA repair</keyword>
<sequence>MDAHVTARSAESQVIMGTRFSRQNEGWPLNIGIIPKMTRRKSTRIAAQKEKPPTPNERPNESSDDASEPSWTSRPSSPDSASSASGSKPQPRPAKRRKVTKRTTTASVTIKEPNSASRPSIKYTKSDSLSLVQSIFASNTHDGHALPFRPHRPSYHNPMLLSCPSTQTSLLNWFQKEQSTRLMPWRKPFLANPSRADLSRRAYEVWISEIMLQQTRVATVIAYWNKWMAKWPTIEDLAEATEEEVVNMWTGLGYYSRARRIHAAAQKVFGDGEMKGLLPDTVEELMKHVPGVGRYTAGAISAIVFGRAEPMVDGNVMRVLSRQMGLMGDAKGDKRVADVLWEAADRLVKAVAETGGEKSERPGLWGQALMELGSTICTPKPQCAKCPVTESCRAYAEGLALARGFQQDVPDIEDGIECVLCELFEEDDMEVSTSNGNKKRPQQQTSKFFEGFRAGVDKERISTLTAPTSRELETVITHAQKFPLKKPKKQVREEESLVCAIRRVSDGQYLIHRRPDQGLLAGLWEFPSYILPASNDSTPKSRRKQSLDYVSGLVGTTGGYRGELGTVPWLFSHLRLAMHVHLFELDDTDGGIHTPPLKGNQRWASGNNIDLESMGTGMKKCWSLIKASGK</sequence>
<dbReference type="GO" id="GO:0035485">
    <property type="term" value="F:adenine/guanine mispair binding"/>
    <property type="evidence" value="ECO:0007669"/>
    <property type="project" value="TreeGrafter"/>
</dbReference>
<protein>
    <recommendedName>
        <fullName evidence="4 13">Adenine DNA glycosylase</fullName>
        <ecNumber evidence="3 13">3.2.2.31</ecNumber>
    </recommendedName>
</protein>
<evidence type="ECO:0000256" key="8">
    <source>
        <dbReference type="ARBA" id="ARBA00022801"/>
    </source>
</evidence>
<dbReference type="PANTHER" id="PTHR42944">
    <property type="entry name" value="ADENINE DNA GLYCOSYLASE"/>
    <property type="match status" value="1"/>
</dbReference>
<dbReference type="InterPro" id="IPR015797">
    <property type="entry name" value="NUDIX_hydrolase-like_dom_sf"/>
</dbReference>
<keyword evidence="9 13" id="KW-0408">Iron</keyword>
<comment type="caution">
    <text evidence="16">The sequence shown here is derived from an EMBL/GenBank/DDBJ whole genome shotgun (WGS) entry which is preliminary data.</text>
</comment>
<dbReference type="SUPFAM" id="SSF55811">
    <property type="entry name" value="Nudix"/>
    <property type="match status" value="1"/>
</dbReference>
<dbReference type="GO" id="GO:0046872">
    <property type="term" value="F:metal ion binding"/>
    <property type="evidence" value="ECO:0007669"/>
    <property type="project" value="UniProtKB-UniRule"/>
</dbReference>
<dbReference type="InterPro" id="IPR011257">
    <property type="entry name" value="DNA_glycosylase"/>
</dbReference>
<dbReference type="CDD" id="cd03431">
    <property type="entry name" value="NUDIX_DNA_Glycosylase_C-MutY"/>
    <property type="match status" value="1"/>
</dbReference>
<dbReference type="SMART" id="SM00478">
    <property type="entry name" value="ENDO3c"/>
    <property type="match status" value="1"/>
</dbReference>
<dbReference type="CDD" id="cd00056">
    <property type="entry name" value="ENDO3c"/>
    <property type="match status" value="1"/>
</dbReference>
<evidence type="ECO:0000256" key="9">
    <source>
        <dbReference type="ARBA" id="ARBA00023004"/>
    </source>
</evidence>
<dbReference type="SMART" id="SM00525">
    <property type="entry name" value="FES"/>
    <property type="match status" value="1"/>
</dbReference>
<dbReference type="InterPro" id="IPR029119">
    <property type="entry name" value="MutY_C"/>
</dbReference>
<dbReference type="PANTHER" id="PTHR42944:SF1">
    <property type="entry name" value="ADENINE DNA GLYCOSYLASE"/>
    <property type="match status" value="1"/>
</dbReference>
<feature type="region of interest" description="Disordered" evidence="14">
    <location>
        <begin position="31"/>
        <end position="121"/>
    </location>
</feature>
<keyword evidence="8" id="KW-0378">Hydrolase</keyword>
<evidence type="ECO:0000256" key="14">
    <source>
        <dbReference type="SAM" id="MobiDB-lite"/>
    </source>
</evidence>
<evidence type="ECO:0000256" key="3">
    <source>
        <dbReference type="ARBA" id="ARBA00012045"/>
    </source>
</evidence>
<evidence type="ECO:0000256" key="10">
    <source>
        <dbReference type="ARBA" id="ARBA00023014"/>
    </source>
</evidence>
<dbReference type="Pfam" id="PF00730">
    <property type="entry name" value="HhH-GPD"/>
    <property type="match status" value="1"/>
</dbReference>
<dbReference type="InterPro" id="IPR023170">
    <property type="entry name" value="HhH_base_excis_C"/>
</dbReference>
<dbReference type="GO" id="GO:0032357">
    <property type="term" value="F:oxidized purine DNA binding"/>
    <property type="evidence" value="ECO:0007669"/>
    <property type="project" value="TreeGrafter"/>
</dbReference>
<evidence type="ECO:0000313" key="17">
    <source>
        <dbReference type="Proteomes" id="UP001172159"/>
    </source>
</evidence>
<proteinExistence type="inferred from homology"/>
<dbReference type="AlphaFoldDB" id="A0AA40BLX5"/>
<dbReference type="GO" id="GO:0006285">
    <property type="term" value="P:base-excision repair, AP site formation"/>
    <property type="evidence" value="ECO:0007669"/>
    <property type="project" value="UniProtKB-ARBA"/>
</dbReference>
<comment type="function">
    <text evidence="13">Adenine glycosylase active on G-A mispairs.</text>
</comment>
<dbReference type="EC" id="3.2.2.31" evidence="3 13"/>
<accession>A0AA40BLX5</accession>
<dbReference type="InterPro" id="IPR000445">
    <property type="entry name" value="HhH_motif"/>
</dbReference>
<evidence type="ECO:0000256" key="11">
    <source>
        <dbReference type="ARBA" id="ARBA00023204"/>
    </source>
</evidence>
<reference evidence="16" key="1">
    <citation type="submission" date="2023-06" db="EMBL/GenBank/DDBJ databases">
        <title>Genome-scale phylogeny and comparative genomics of the fungal order Sordariales.</title>
        <authorList>
            <consortium name="Lawrence Berkeley National Laboratory"/>
            <person name="Hensen N."/>
            <person name="Bonometti L."/>
            <person name="Westerberg I."/>
            <person name="Brannstrom I.O."/>
            <person name="Guillou S."/>
            <person name="Cros-Aarteil S."/>
            <person name="Calhoun S."/>
            <person name="Haridas S."/>
            <person name="Kuo A."/>
            <person name="Mondo S."/>
            <person name="Pangilinan J."/>
            <person name="Riley R."/>
            <person name="Labutti K."/>
            <person name="Andreopoulos B."/>
            <person name="Lipzen A."/>
            <person name="Chen C."/>
            <person name="Yanf M."/>
            <person name="Daum C."/>
            <person name="Ng V."/>
            <person name="Clum A."/>
            <person name="Steindorff A."/>
            <person name="Ohm R."/>
            <person name="Martin F."/>
            <person name="Silar P."/>
            <person name="Natvig D."/>
            <person name="Lalanne C."/>
            <person name="Gautier V."/>
            <person name="Ament-Velasquez S.L."/>
            <person name="Kruys A."/>
            <person name="Hutchinson M.I."/>
            <person name="Powell A.J."/>
            <person name="Barry K."/>
            <person name="Miller A.N."/>
            <person name="Grigoriev I.V."/>
            <person name="Debuchy R."/>
            <person name="Gladieux P."/>
            <person name="Thoren M.H."/>
            <person name="Johannesson H."/>
        </authorList>
    </citation>
    <scope>NUCLEOTIDE SEQUENCE</scope>
    <source>
        <strain evidence="16">CBS 540.89</strain>
    </source>
</reference>
<dbReference type="GO" id="GO:0006298">
    <property type="term" value="P:mismatch repair"/>
    <property type="evidence" value="ECO:0007669"/>
    <property type="project" value="TreeGrafter"/>
</dbReference>